<gene>
    <name evidence="5" type="ORF">IAA55_00120</name>
</gene>
<dbReference type="GO" id="GO:0003700">
    <property type="term" value="F:DNA-binding transcription factor activity"/>
    <property type="evidence" value="ECO:0007669"/>
    <property type="project" value="InterPro"/>
</dbReference>
<dbReference type="EMBL" id="DVHM01000004">
    <property type="protein sequence ID" value="HIR69670.1"/>
    <property type="molecule type" value="Genomic_DNA"/>
</dbReference>
<dbReference type="InterPro" id="IPR018060">
    <property type="entry name" value="HTH_AraC"/>
</dbReference>
<dbReference type="InterPro" id="IPR018062">
    <property type="entry name" value="HTH_AraC-typ_CS"/>
</dbReference>
<reference evidence="5" key="1">
    <citation type="submission" date="2020-10" db="EMBL/GenBank/DDBJ databases">
        <authorList>
            <person name="Gilroy R."/>
        </authorList>
    </citation>
    <scope>NUCLEOTIDE SEQUENCE</scope>
    <source>
        <strain evidence="5">ChiSjej5B23-6657</strain>
    </source>
</reference>
<feature type="domain" description="HTH araC/xylS-type" evidence="4">
    <location>
        <begin position="303"/>
        <end position="401"/>
    </location>
</feature>
<dbReference type="Pfam" id="PF12833">
    <property type="entry name" value="HTH_18"/>
    <property type="match status" value="1"/>
</dbReference>
<keyword evidence="2" id="KW-0238">DNA-binding</keyword>
<dbReference type="SMART" id="SM00342">
    <property type="entry name" value="HTH_ARAC"/>
    <property type="match status" value="1"/>
</dbReference>
<dbReference type="PANTHER" id="PTHR43280">
    <property type="entry name" value="ARAC-FAMILY TRANSCRIPTIONAL REGULATOR"/>
    <property type="match status" value="1"/>
</dbReference>
<protein>
    <submittedName>
        <fullName evidence="5">Helix-turn-helix transcriptional regulator</fullName>
    </submittedName>
</protein>
<organism evidence="5 6">
    <name type="scientific">Candidatus Pullilachnospira gallistercoris</name>
    <dbReference type="NCBI Taxonomy" id="2840911"/>
    <lineage>
        <taxon>Bacteria</taxon>
        <taxon>Bacillati</taxon>
        <taxon>Bacillota</taxon>
        <taxon>Clostridia</taxon>
        <taxon>Lachnospirales</taxon>
        <taxon>Lachnospiraceae</taxon>
        <taxon>Lachnospiraceae incertae sedis</taxon>
        <taxon>Candidatus Pullilachnospira</taxon>
    </lineage>
</organism>
<evidence type="ECO:0000256" key="2">
    <source>
        <dbReference type="ARBA" id="ARBA00023125"/>
    </source>
</evidence>
<evidence type="ECO:0000256" key="3">
    <source>
        <dbReference type="ARBA" id="ARBA00023163"/>
    </source>
</evidence>
<comment type="caution">
    <text evidence="5">The sequence shown here is derived from an EMBL/GenBank/DDBJ whole genome shotgun (WGS) entry which is preliminary data.</text>
</comment>
<name>A0A9D1E767_9FIRM</name>
<keyword evidence="3" id="KW-0804">Transcription</keyword>
<dbReference type="Proteomes" id="UP000823912">
    <property type="component" value="Unassembled WGS sequence"/>
</dbReference>
<dbReference type="GO" id="GO:0043565">
    <property type="term" value="F:sequence-specific DNA binding"/>
    <property type="evidence" value="ECO:0007669"/>
    <property type="project" value="InterPro"/>
</dbReference>
<dbReference type="AlphaFoldDB" id="A0A9D1E767"/>
<dbReference type="Gene3D" id="1.10.10.60">
    <property type="entry name" value="Homeodomain-like"/>
    <property type="match status" value="2"/>
</dbReference>
<dbReference type="InterPro" id="IPR009057">
    <property type="entry name" value="Homeodomain-like_sf"/>
</dbReference>
<evidence type="ECO:0000313" key="5">
    <source>
        <dbReference type="EMBL" id="HIR69670.1"/>
    </source>
</evidence>
<evidence type="ECO:0000259" key="4">
    <source>
        <dbReference type="PROSITE" id="PS01124"/>
    </source>
</evidence>
<keyword evidence="1" id="KW-0805">Transcription regulation</keyword>
<dbReference type="SUPFAM" id="SSF46689">
    <property type="entry name" value="Homeodomain-like"/>
    <property type="match status" value="2"/>
</dbReference>
<reference evidence="5" key="2">
    <citation type="journal article" date="2021" name="PeerJ">
        <title>Extensive microbial diversity within the chicken gut microbiome revealed by metagenomics and culture.</title>
        <authorList>
            <person name="Gilroy R."/>
            <person name="Ravi A."/>
            <person name="Getino M."/>
            <person name="Pursley I."/>
            <person name="Horton D.L."/>
            <person name="Alikhan N.F."/>
            <person name="Baker D."/>
            <person name="Gharbi K."/>
            <person name="Hall N."/>
            <person name="Watson M."/>
            <person name="Adriaenssens E.M."/>
            <person name="Foster-Nyarko E."/>
            <person name="Jarju S."/>
            <person name="Secka A."/>
            <person name="Antonio M."/>
            <person name="Oren A."/>
            <person name="Chaudhuri R.R."/>
            <person name="La Ragione R."/>
            <person name="Hildebrand F."/>
            <person name="Pallen M.J."/>
        </authorList>
    </citation>
    <scope>NUCLEOTIDE SEQUENCE</scope>
    <source>
        <strain evidence="5">ChiSjej5B23-6657</strain>
    </source>
</reference>
<dbReference type="PANTHER" id="PTHR43280:SF28">
    <property type="entry name" value="HTH-TYPE TRANSCRIPTIONAL ACTIVATOR RHAS"/>
    <property type="match status" value="1"/>
</dbReference>
<accession>A0A9D1E767</accession>
<dbReference type="PROSITE" id="PS01124">
    <property type="entry name" value="HTH_ARAC_FAMILY_2"/>
    <property type="match status" value="1"/>
</dbReference>
<evidence type="ECO:0000256" key="1">
    <source>
        <dbReference type="ARBA" id="ARBA00023015"/>
    </source>
</evidence>
<sequence>MDEVQRLKGMMEIYGIRARRVSLDEEAAIGASGEETAHGLFDNPDPRGSLNRVKKLFEENVLYVLKERWGLWHYFFLLPVTEGEEPQVMHIGPYLTDSAEQLAEIVSGQMELTESQRRQVADYFYSLPLISENRFLESLILFQMRYICDAEEIRVNHVVDFYGKPVCHTASVEELEQFAGERLAERYQQKEDLLEAITRGDRVGAYEALTKLCTYQPKQRRGCGNRMRSYKDMLLSENTLYREAAYRAAVHPMYIEQVFRRFAERIERAVFPEDLKGMAREMIRRYCLLVQHHSLAGYSQVVRDAINYIDCHFHENILLKDIAEVAGISVSYLAIRFKKETGQSVMEYINEKRVMDARKYLAVTDMPVAVVGEQVGIGNRNYFTKLFKKYEKCTPREYRDMMQAKHG</sequence>
<proteinExistence type="predicted"/>
<dbReference type="PROSITE" id="PS00041">
    <property type="entry name" value="HTH_ARAC_FAMILY_1"/>
    <property type="match status" value="1"/>
</dbReference>
<evidence type="ECO:0000313" key="6">
    <source>
        <dbReference type="Proteomes" id="UP000823912"/>
    </source>
</evidence>